<feature type="compositionally biased region" description="Low complexity" evidence="8">
    <location>
        <begin position="42"/>
        <end position="57"/>
    </location>
</feature>
<keyword evidence="4" id="KW-0963">Cytoplasm</keyword>
<accession>A0ABM4VP46</accession>
<feature type="compositionally biased region" description="Polar residues" evidence="8">
    <location>
        <begin position="272"/>
        <end position="290"/>
    </location>
</feature>
<feature type="region of interest" description="Disordered" evidence="8">
    <location>
        <begin position="567"/>
        <end position="591"/>
    </location>
</feature>
<evidence type="ECO:0000259" key="9">
    <source>
        <dbReference type="PROSITE" id="PS50190"/>
    </source>
</evidence>
<dbReference type="SUPFAM" id="SSF48371">
    <property type="entry name" value="ARM repeat"/>
    <property type="match status" value="2"/>
</dbReference>
<keyword evidence="3" id="KW-0813">Transport</keyword>
<dbReference type="Gene3D" id="1.10.1000.11">
    <property type="entry name" value="Arf Nucleotide-binding Site Opener,domain 2"/>
    <property type="match status" value="1"/>
</dbReference>
<comment type="subcellular location">
    <subcellularLocation>
        <location evidence="2">Cytoplasm</location>
        <location evidence="2">Cytosol</location>
    </subcellularLocation>
    <subcellularLocation>
        <location evidence="1">Membrane</location>
        <topology evidence="1">Peripheral membrane protein</topology>
        <orientation evidence="1">Cytoplasmic side</orientation>
    </subcellularLocation>
</comment>
<dbReference type="Gene3D" id="1.25.10.10">
    <property type="entry name" value="Leucine-rich Repeat Variant"/>
    <property type="match status" value="1"/>
</dbReference>
<dbReference type="Pfam" id="PF16213">
    <property type="entry name" value="DCB"/>
    <property type="match status" value="1"/>
</dbReference>
<dbReference type="PROSITE" id="PS50190">
    <property type="entry name" value="SEC7"/>
    <property type="match status" value="1"/>
</dbReference>
<dbReference type="RefSeq" id="XP_071921309.1">
    <property type="nucleotide sequence ID" value="XM_072065208.1"/>
</dbReference>
<dbReference type="Pfam" id="PF01369">
    <property type="entry name" value="Sec7"/>
    <property type="match status" value="1"/>
</dbReference>
<dbReference type="Pfam" id="PF12783">
    <property type="entry name" value="Sec7-like_HUS"/>
    <property type="match status" value="1"/>
</dbReference>
<evidence type="ECO:0000256" key="4">
    <source>
        <dbReference type="ARBA" id="ARBA00022490"/>
    </source>
</evidence>
<dbReference type="InterPro" id="IPR032691">
    <property type="entry name" value="Mon2/Sec7/BIG1-like_HUS"/>
</dbReference>
<feature type="compositionally biased region" description="Low complexity" evidence="8">
    <location>
        <begin position="1480"/>
        <end position="1489"/>
    </location>
</feature>
<evidence type="ECO:0000313" key="10">
    <source>
        <dbReference type="Proteomes" id="UP001652660"/>
    </source>
</evidence>
<dbReference type="InterPro" id="IPR032817">
    <property type="entry name" value="Mon2_C"/>
</dbReference>
<keyword evidence="6" id="KW-0653">Protein transport</keyword>
<dbReference type="Pfam" id="PF16206">
    <property type="entry name" value="Mon2_C"/>
    <property type="match status" value="1"/>
</dbReference>
<feature type="compositionally biased region" description="Polar residues" evidence="8">
    <location>
        <begin position="1440"/>
        <end position="1473"/>
    </location>
</feature>
<dbReference type="InterPro" id="IPR011989">
    <property type="entry name" value="ARM-like"/>
</dbReference>
<evidence type="ECO:0000256" key="6">
    <source>
        <dbReference type="ARBA" id="ARBA00022927"/>
    </source>
</evidence>
<dbReference type="Proteomes" id="UP001652660">
    <property type="component" value="Chromosome 9c"/>
</dbReference>
<keyword evidence="7" id="KW-0472">Membrane</keyword>
<dbReference type="Pfam" id="PF20252">
    <property type="entry name" value="BIG2_C"/>
    <property type="match status" value="1"/>
</dbReference>
<evidence type="ECO:0000256" key="1">
    <source>
        <dbReference type="ARBA" id="ARBA00004287"/>
    </source>
</evidence>
<dbReference type="Pfam" id="PF09324">
    <property type="entry name" value="Sec7-like_HDS"/>
    <property type="match status" value="1"/>
</dbReference>
<dbReference type="CDD" id="cd00171">
    <property type="entry name" value="Sec7"/>
    <property type="match status" value="1"/>
</dbReference>
<dbReference type="GeneID" id="113708549"/>
<dbReference type="InterPro" id="IPR046455">
    <property type="entry name" value="Sec7/BIG1-like_C"/>
</dbReference>
<protein>
    <submittedName>
        <fullName evidence="11">Brefeldin A-inhibited guanine nucleotide-exchange protein 5-like isoform X1</fullName>
    </submittedName>
</protein>
<dbReference type="InterPro" id="IPR032629">
    <property type="entry name" value="DCB_dom"/>
</dbReference>
<feature type="compositionally biased region" description="Polar residues" evidence="8">
    <location>
        <begin position="59"/>
        <end position="70"/>
    </location>
</feature>
<dbReference type="InterPro" id="IPR000904">
    <property type="entry name" value="Sec7_dom"/>
</dbReference>
<evidence type="ECO:0000256" key="8">
    <source>
        <dbReference type="SAM" id="MobiDB-lite"/>
    </source>
</evidence>
<gene>
    <name evidence="11" type="primary">LOC113708549</name>
</gene>
<keyword evidence="5" id="KW-0344">Guanine-nucleotide releasing factor</keyword>
<keyword evidence="10" id="KW-1185">Reference proteome</keyword>
<dbReference type="PANTHER" id="PTHR10663:SF312">
    <property type="entry name" value="BREFELDIN A-INHIBITED GUANINE NUCLEOTIDE-EXCHANGE PROTEIN 5"/>
    <property type="match status" value="1"/>
</dbReference>
<dbReference type="InterPro" id="IPR023394">
    <property type="entry name" value="Sec7_C_sf"/>
</dbReference>
<reference evidence="11" key="1">
    <citation type="submission" date="2025-08" db="UniProtKB">
        <authorList>
            <consortium name="RefSeq"/>
        </authorList>
    </citation>
    <scope>IDENTIFICATION</scope>
    <source>
        <tissue evidence="11">Leaves</tissue>
    </source>
</reference>
<feature type="region of interest" description="Disordered" evidence="8">
    <location>
        <begin position="1433"/>
        <end position="1497"/>
    </location>
</feature>
<evidence type="ECO:0000256" key="2">
    <source>
        <dbReference type="ARBA" id="ARBA00004514"/>
    </source>
</evidence>
<proteinExistence type="predicted"/>
<dbReference type="SUPFAM" id="SSF48425">
    <property type="entry name" value="Sec7 domain"/>
    <property type="match status" value="1"/>
</dbReference>
<evidence type="ECO:0000256" key="7">
    <source>
        <dbReference type="ARBA" id="ARBA00023136"/>
    </source>
</evidence>
<dbReference type="PANTHER" id="PTHR10663">
    <property type="entry name" value="GUANYL-NUCLEOTIDE EXCHANGE FACTOR"/>
    <property type="match status" value="1"/>
</dbReference>
<evidence type="ECO:0000256" key="5">
    <source>
        <dbReference type="ARBA" id="ARBA00022658"/>
    </source>
</evidence>
<dbReference type="SMART" id="SM00222">
    <property type="entry name" value="Sec7"/>
    <property type="match status" value="1"/>
</dbReference>
<feature type="domain" description="SEC7" evidence="9">
    <location>
        <begin position="594"/>
        <end position="781"/>
    </location>
</feature>
<feature type="region of interest" description="Disordered" evidence="8">
    <location>
        <begin position="39"/>
        <end position="98"/>
    </location>
</feature>
<dbReference type="InterPro" id="IPR035999">
    <property type="entry name" value="Sec7_dom_sf"/>
</dbReference>
<sequence length="1795" mass="198249">MAGAAGGFVTRAFDSMLKECANKKYTALQTAIQSYLENAKHSNQQSSSSATMQTASSLGDESSLTDTQAGSAKDTTEPDDSTTPSQSSVAADPIGRPKSAGGTITVTLANAGNTLGGDDAELVLNPLRLAFETKNAKVVELALDCLHKLIAYDHLEGDPGLDGGINGPLFTDILNMVCSCVDNSSPDSTTLQVLKVLLTAVASAKFRVHGELLLGVIRVCYNIALNSKSPINQATAKAMLTQMLSIVFRRMENDQVPTSSVSVAHKEAAAKSESNLGNEPASSSDQNDGESTLGDAISINQEKDTSVASLEELQNLAGGADIKGLEAALEKAVHLEDGEKARKYGHILIGIDLEGMSIGEHDALLLFRTLCKMGMKEDNDEVTTKTRILSLELLQGLLEGVSVSFTKNFHFIDSVKAYLSYALLRASVSRTTSIFQYATGIFSVLLSRFRESLKGEIGVFFPLIVLRPLDGSDLNQKQSVLRMLEKVCKDSQMLVDLFVNYDCDLEAPNLFERMATTLSRIAQGTQNMDPNSITASQMGSIKTSSLQCLVNVIKSLVNWEKAQRESGKLKESSEVENSAKESDDSKGREDQASNFEKLKAHKSTLEAAVAEFNRKQEKGIEFLISSGLVESTPASVAQFLRNTANLDKVKIGDYIGQHEEFPLAVMHAYVDSMNFSGMKFDAAIREFLRGFRLPGEAQKIDRIMEKFAERYCADNPGLFKNADTAYVLAYAVIMLNTDAHNSLVWPKMSKSDFLRMNALHDAEESAPTELLEEIYDSIVKEEIKMKDEPVGIAKSSKQKPEAEERGRIVSILNLALPKGKSSGDSQSESEAIVKQTQAFFRSQGRKRGAFYTSHQIELVRPMVEAVGWPLLATFAVTMEEGDNKPRVVLCMEGFKAGIHITHVLGMDTMRYAFLTSLIRFNFLHAPKEMRSKNVEALRTLITLCDTDTNALQESWLAVLECISRLDYLTSNPTAAATVMQGSNQISRDAILQSLRELVGKPAEQVFVNSVKLPSESVVEFFTGLCSVSAEELRQIPARVFSLQKLVEISYYNMARIRMVWARIWSVLASHFIYAGSHPDERVAMYAIDSLRQLGMKYLERAELANFTFQNDILKPFVILMRNSRSDSIRRLIVDCIVQMIKSKVGSIKSGWRSVFMIFTAAADDDLELIVESAFENVEQVVLEHFDQVVGDCFMDCVNCLIGFANNKTSHRISLKAIALLRICEDRLAEGLIPGGALKPIDINAETTYDVTEHYWFPMLAGLSDLTSDPRPEVRNCALEVLFDLLNERGSKFTSSFWENIFHRVLFPIFDHVRQAGKENSVSAGDEWFRESSIHSLQLLCNLFNTFYKEVCFMLPPLLSLLLDCAKKTDQSVVSLSLGALVHLIEVGGHQFSDRDWDTLLKSIRDAIYTTQPLELLNDMGLENSRHHTALTRNLEVISGDTPTTPSANNGPLDNHQQNGSDSGNTYSMVSTNAGDDYEGSEGVPSPSGGAQKSIDAGGLQRSQTFGQKFMGNMRDSLFLRSFTSKSRNPSSDVFIPSSPSKLSDIVEPDAKNEEESSLLGTIRSKCITQLLLLGAIDSIQTKYWNNLTTSQKISIMDILFSLLEFAASYNSYTNLRLRMQQIPAERPPMNLLRQELAGTCVYLDILQKTTAEVNGNIEEAHKKSINENGDNHLVTTGATTTEQIKDEKLQGIAEEKLVSFCRQVLMEASDFQSTMGETANMDIHRVLELRSPIVVKVLNGMCSMNSKIFRNNLREFYPLITKLVCCDQMDVRGALADLCSKQLTELLPKAQQPVH</sequence>
<evidence type="ECO:0000256" key="3">
    <source>
        <dbReference type="ARBA" id="ARBA00022448"/>
    </source>
</evidence>
<organism evidence="10 11">
    <name type="scientific">Coffea arabica</name>
    <name type="common">Arabian coffee</name>
    <dbReference type="NCBI Taxonomy" id="13443"/>
    <lineage>
        <taxon>Eukaryota</taxon>
        <taxon>Viridiplantae</taxon>
        <taxon>Streptophyta</taxon>
        <taxon>Embryophyta</taxon>
        <taxon>Tracheophyta</taxon>
        <taxon>Spermatophyta</taxon>
        <taxon>Magnoliopsida</taxon>
        <taxon>eudicotyledons</taxon>
        <taxon>Gunneridae</taxon>
        <taxon>Pentapetalae</taxon>
        <taxon>asterids</taxon>
        <taxon>lamiids</taxon>
        <taxon>Gentianales</taxon>
        <taxon>Rubiaceae</taxon>
        <taxon>Ixoroideae</taxon>
        <taxon>Gardenieae complex</taxon>
        <taxon>Bertiereae - Coffeeae clade</taxon>
        <taxon>Coffeeae</taxon>
        <taxon>Coffea</taxon>
    </lineage>
</organism>
<feature type="region of interest" description="Disordered" evidence="8">
    <location>
        <begin position="258"/>
        <end position="293"/>
    </location>
</feature>
<evidence type="ECO:0000313" key="11">
    <source>
        <dbReference type="RefSeq" id="XP_071921309.1"/>
    </source>
</evidence>
<dbReference type="InterPro" id="IPR016024">
    <property type="entry name" value="ARM-type_fold"/>
</dbReference>
<name>A0ABM4VP46_COFAR</name>
<dbReference type="InterPro" id="IPR015403">
    <property type="entry name" value="Mon2/Sec7/BIG1-like_HDS"/>
</dbReference>
<dbReference type="Gene3D" id="1.10.220.20">
    <property type="match status" value="1"/>
</dbReference>